<dbReference type="EMBL" id="VGIY01000086">
    <property type="protein sequence ID" value="MBM3317183.1"/>
    <property type="molecule type" value="Genomic_DNA"/>
</dbReference>
<evidence type="ECO:0000256" key="2">
    <source>
        <dbReference type="ARBA" id="ARBA00007362"/>
    </source>
</evidence>
<evidence type="ECO:0000256" key="1">
    <source>
        <dbReference type="ARBA" id="ARBA00004141"/>
    </source>
</evidence>
<comment type="subcellular location">
    <subcellularLocation>
        <location evidence="1">Membrane</location>
        <topology evidence="1">Multi-pass membrane protein</topology>
    </subcellularLocation>
</comment>
<dbReference type="PANTHER" id="PTHR32322">
    <property type="entry name" value="INNER MEMBRANE TRANSPORTER"/>
    <property type="match status" value="1"/>
</dbReference>
<sequence length="299" mass="31366">MLVQRGEFAALATALCWTITALSFESAGRRVGSLSVNLLRLVLALVPLGIFGWITRGRFLPTDASLHAWIWLGLSGIVGFTLGDLFLFRAFVLVGARTTMLISMSLAPILAALTGWRLLGDRLTPLDWVGMAITLAGVAWVVLERQGSGSVVERSNRRGGILLGIGAGVGQAAGLILAKFGMGAFPAFAASQIRVLAGALGFTVLFFAIGRWPRVRAAIADRPAMARIALGAFFGPFLGVSFALHAIQNAATGVAATIMALVPVFIIAPAMLLFRERVSARALLGAVVAVGGVALLFLQ</sequence>
<organism evidence="8 9">
    <name type="scientific">Eiseniibacteriota bacterium</name>
    <dbReference type="NCBI Taxonomy" id="2212470"/>
    <lineage>
        <taxon>Bacteria</taxon>
        <taxon>Candidatus Eiseniibacteriota</taxon>
    </lineage>
</organism>
<dbReference type="GO" id="GO:0016020">
    <property type="term" value="C:membrane"/>
    <property type="evidence" value="ECO:0007669"/>
    <property type="project" value="UniProtKB-SubCell"/>
</dbReference>
<feature type="transmembrane region" description="Helical" evidence="6">
    <location>
        <begin position="193"/>
        <end position="212"/>
    </location>
</feature>
<feature type="transmembrane region" description="Helical" evidence="6">
    <location>
        <begin position="125"/>
        <end position="143"/>
    </location>
</feature>
<protein>
    <submittedName>
        <fullName evidence="8">DMT family transporter</fullName>
    </submittedName>
</protein>
<gene>
    <name evidence="8" type="ORF">FJY75_04955</name>
</gene>
<feature type="transmembrane region" description="Helical" evidence="6">
    <location>
        <begin position="159"/>
        <end position="181"/>
    </location>
</feature>
<keyword evidence="5 6" id="KW-0472">Membrane</keyword>
<feature type="transmembrane region" description="Helical" evidence="6">
    <location>
        <begin position="36"/>
        <end position="54"/>
    </location>
</feature>
<proteinExistence type="inferred from homology"/>
<evidence type="ECO:0000313" key="8">
    <source>
        <dbReference type="EMBL" id="MBM3317183.1"/>
    </source>
</evidence>
<name>A0A937X7B6_UNCEI</name>
<feature type="transmembrane region" description="Helical" evidence="6">
    <location>
        <begin position="224"/>
        <end position="247"/>
    </location>
</feature>
<feature type="transmembrane region" description="Helical" evidence="6">
    <location>
        <begin position="100"/>
        <end position="119"/>
    </location>
</feature>
<feature type="transmembrane region" description="Helical" evidence="6">
    <location>
        <begin position="253"/>
        <end position="274"/>
    </location>
</feature>
<dbReference type="InterPro" id="IPR000620">
    <property type="entry name" value="EamA_dom"/>
</dbReference>
<comment type="similarity">
    <text evidence="2">Belongs to the EamA transporter family.</text>
</comment>
<evidence type="ECO:0000259" key="7">
    <source>
        <dbReference type="Pfam" id="PF00892"/>
    </source>
</evidence>
<dbReference type="AlphaFoldDB" id="A0A937X7B6"/>
<accession>A0A937X7B6</accession>
<dbReference type="Proteomes" id="UP000748308">
    <property type="component" value="Unassembled WGS sequence"/>
</dbReference>
<feature type="transmembrane region" description="Helical" evidence="6">
    <location>
        <begin position="281"/>
        <end position="298"/>
    </location>
</feature>
<dbReference type="PANTHER" id="PTHR32322:SF2">
    <property type="entry name" value="EAMA DOMAIN-CONTAINING PROTEIN"/>
    <property type="match status" value="1"/>
</dbReference>
<evidence type="ECO:0000313" key="9">
    <source>
        <dbReference type="Proteomes" id="UP000748308"/>
    </source>
</evidence>
<evidence type="ECO:0000256" key="4">
    <source>
        <dbReference type="ARBA" id="ARBA00022989"/>
    </source>
</evidence>
<feature type="transmembrane region" description="Helical" evidence="6">
    <location>
        <begin position="66"/>
        <end position="88"/>
    </location>
</feature>
<feature type="domain" description="EamA" evidence="7">
    <location>
        <begin position="160"/>
        <end position="297"/>
    </location>
</feature>
<dbReference type="SUPFAM" id="SSF103481">
    <property type="entry name" value="Multidrug resistance efflux transporter EmrE"/>
    <property type="match status" value="2"/>
</dbReference>
<keyword evidence="3 6" id="KW-0812">Transmembrane</keyword>
<comment type="caution">
    <text evidence="8">The sequence shown here is derived from an EMBL/GenBank/DDBJ whole genome shotgun (WGS) entry which is preliminary data.</text>
</comment>
<dbReference type="Pfam" id="PF00892">
    <property type="entry name" value="EamA"/>
    <property type="match status" value="2"/>
</dbReference>
<dbReference type="InterPro" id="IPR037185">
    <property type="entry name" value="EmrE-like"/>
</dbReference>
<evidence type="ECO:0000256" key="6">
    <source>
        <dbReference type="SAM" id="Phobius"/>
    </source>
</evidence>
<dbReference type="InterPro" id="IPR050638">
    <property type="entry name" value="AA-Vitamin_Transporters"/>
</dbReference>
<evidence type="ECO:0000256" key="3">
    <source>
        <dbReference type="ARBA" id="ARBA00022692"/>
    </source>
</evidence>
<evidence type="ECO:0000256" key="5">
    <source>
        <dbReference type="ARBA" id="ARBA00023136"/>
    </source>
</evidence>
<reference evidence="8" key="1">
    <citation type="submission" date="2019-03" db="EMBL/GenBank/DDBJ databases">
        <title>Lake Tanganyika Metagenome-Assembled Genomes (MAGs).</title>
        <authorList>
            <person name="Tran P."/>
        </authorList>
    </citation>
    <scope>NUCLEOTIDE SEQUENCE</scope>
    <source>
        <strain evidence="8">M_DeepCast_400m_m2_100</strain>
    </source>
</reference>
<feature type="domain" description="EamA" evidence="7">
    <location>
        <begin position="5"/>
        <end position="142"/>
    </location>
</feature>
<dbReference type="Gene3D" id="1.10.3730.20">
    <property type="match status" value="1"/>
</dbReference>
<keyword evidence="4 6" id="KW-1133">Transmembrane helix</keyword>